<evidence type="ECO:0000313" key="3">
    <source>
        <dbReference type="Proteomes" id="UP000749471"/>
    </source>
</evidence>
<proteinExistence type="predicted"/>
<protein>
    <submittedName>
        <fullName evidence="2">Uncharacterized protein</fullName>
    </submittedName>
</protein>
<keyword evidence="1" id="KW-0812">Transmembrane</keyword>
<keyword evidence="1" id="KW-1133">Transmembrane helix</keyword>
<dbReference type="Proteomes" id="UP000749471">
    <property type="component" value="Unassembled WGS sequence"/>
</dbReference>
<keyword evidence="3" id="KW-1185">Reference proteome</keyword>
<dbReference type="RefSeq" id="WP_216519656.1">
    <property type="nucleotide sequence ID" value="NZ_JAHLPM010000008.1"/>
</dbReference>
<feature type="transmembrane region" description="Helical" evidence="1">
    <location>
        <begin position="107"/>
        <end position="124"/>
    </location>
</feature>
<accession>A0ABS6E8E3</accession>
<keyword evidence="1" id="KW-0472">Membrane</keyword>
<organism evidence="2 3">
    <name type="scientific">Tissierella simiarum</name>
    <dbReference type="NCBI Taxonomy" id="2841534"/>
    <lineage>
        <taxon>Bacteria</taxon>
        <taxon>Bacillati</taxon>
        <taxon>Bacillota</taxon>
        <taxon>Tissierellia</taxon>
        <taxon>Tissierellales</taxon>
        <taxon>Tissierellaceae</taxon>
        <taxon>Tissierella</taxon>
    </lineage>
</organism>
<dbReference type="EMBL" id="JAHLPM010000008">
    <property type="protein sequence ID" value="MBU5438503.1"/>
    <property type="molecule type" value="Genomic_DNA"/>
</dbReference>
<evidence type="ECO:0000256" key="1">
    <source>
        <dbReference type="SAM" id="Phobius"/>
    </source>
</evidence>
<name>A0ABS6E8E3_9FIRM</name>
<comment type="caution">
    <text evidence="2">The sequence shown here is derived from an EMBL/GenBank/DDBJ whole genome shotgun (WGS) entry which is preliminary data.</text>
</comment>
<sequence>MYNSVVVSIFVKLWRIMVLGYNHSIIKRVVDFISGGIKHLSKGSNVVSFFTSNKRITEESVFYKIYASIIKTVNNGFKKVNNYIKSIGDNSLIYRNVYKLFSKDVEAIRTSCVFIFSFGIGLLINNLVRGFYAGKSYIVAFFLIIVSIIGLTLKENYKEVLSNSWLFKFIESIFTIDEGGTNWW</sequence>
<evidence type="ECO:0000313" key="2">
    <source>
        <dbReference type="EMBL" id="MBU5438503.1"/>
    </source>
</evidence>
<reference evidence="2 3" key="1">
    <citation type="submission" date="2021-06" db="EMBL/GenBank/DDBJ databases">
        <authorList>
            <person name="Sun Q."/>
            <person name="Li D."/>
        </authorList>
    </citation>
    <scope>NUCLEOTIDE SEQUENCE [LARGE SCALE GENOMIC DNA]</scope>
    <source>
        <strain evidence="2 3">MSJ-40</strain>
    </source>
</reference>
<gene>
    <name evidence="2" type="ORF">KQI42_10810</name>
</gene>
<feature type="transmembrane region" description="Helical" evidence="1">
    <location>
        <begin position="136"/>
        <end position="153"/>
    </location>
</feature>